<name>A0A106BUW7_THIDE</name>
<sequence length="165" mass="18607">MKILSALLLILPLTANAEWGQFDFEFESDKPWVELSTQLPPYPKPENLVEFNVSSATRNRHFVDTASISVGEDKVVRYSVVIEAAGGAKNVSFEGMRCATGERRLYAYGQPDGSWSKARTAGWEGIKFRSLLSYHKALFEDHFCPDDIRVKDAKEAVRNLRRAAH</sequence>
<evidence type="ECO:0000259" key="2">
    <source>
        <dbReference type="Pfam" id="PF08750"/>
    </source>
</evidence>
<keyword evidence="1" id="KW-0732">Signal</keyword>
<evidence type="ECO:0000313" key="3">
    <source>
        <dbReference type="EMBL" id="KVW99060.1"/>
    </source>
</evidence>
<feature type="chain" id="PRO_5007125760" evidence="1">
    <location>
        <begin position="18"/>
        <end position="165"/>
    </location>
</feature>
<gene>
    <name evidence="3" type="ORF">ABW22_02145</name>
</gene>
<protein>
    <submittedName>
        <fullName evidence="3">Lipoprotein</fullName>
    </submittedName>
</protein>
<dbReference type="PATRIC" id="fig|36861.3.peg.3276"/>
<reference evidence="3 4" key="1">
    <citation type="journal article" date="2015" name="Appl. Environ. Microbiol.">
        <title>Aerobic and Anaerobic Thiosulfate Oxidation by a Cold-Adapted, Subglacial Chemoautotroph.</title>
        <authorList>
            <person name="Harrold Z.R."/>
            <person name="Skidmore M.L."/>
            <person name="Hamilton T.L."/>
            <person name="Desch L."/>
            <person name="Amada K."/>
            <person name="van Gelder W."/>
            <person name="Glover K."/>
            <person name="Roden E.E."/>
            <person name="Boyd E.S."/>
        </authorList>
    </citation>
    <scope>NUCLEOTIDE SEQUENCE [LARGE SCALE GENOMIC DNA]</scope>
    <source>
        <strain evidence="3 4">RG</strain>
    </source>
</reference>
<feature type="domain" description="CNP1-like uncharacterised" evidence="2">
    <location>
        <begin position="28"/>
        <end position="161"/>
    </location>
</feature>
<dbReference type="InterPro" id="IPR014861">
    <property type="entry name" value="CNP1-like_dom"/>
</dbReference>
<dbReference type="STRING" id="1123392.GCA_000376425_01240"/>
<feature type="signal peptide" evidence="1">
    <location>
        <begin position="1"/>
        <end position="17"/>
    </location>
</feature>
<accession>A0A106BUW7</accession>
<dbReference type="AlphaFoldDB" id="A0A106BUW7"/>
<dbReference type="EMBL" id="LDUG01000007">
    <property type="protein sequence ID" value="KVW99060.1"/>
    <property type="molecule type" value="Genomic_DNA"/>
</dbReference>
<dbReference type="Pfam" id="PF08750">
    <property type="entry name" value="CNP1"/>
    <property type="match status" value="1"/>
</dbReference>
<evidence type="ECO:0000313" key="4">
    <source>
        <dbReference type="Proteomes" id="UP000064243"/>
    </source>
</evidence>
<dbReference type="RefSeq" id="WP_237763200.1">
    <property type="nucleotide sequence ID" value="NZ_LDUG01000007.1"/>
</dbReference>
<dbReference type="Proteomes" id="UP000064243">
    <property type="component" value="Unassembled WGS sequence"/>
</dbReference>
<evidence type="ECO:0000256" key="1">
    <source>
        <dbReference type="SAM" id="SignalP"/>
    </source>
</evidence>
<keyword evidence="4" id="KW-1185">Reference proteome</keyword>
<organism evidence="3 4">
    <name type="scientific">Thiobacillus denitrificans</name>
    <dbReference type="NCBI Taxonomy" id="36861"/>
    <lineage>
        <taxon>Bacteria</taxon>
        <taxon>Pseudomonadati</taxon>
        <taxon>Pseudomonadota</taxon>
        <taxon>Betaproteobacteria</taxon>
        <taxon>Nitrosomonadales</taxon>
        <taxon>Thiobacillaceae</taxon>
        <taxon>Thiobacillus</taxon>
    </lineage>
</organism>
<proteinExistence type="predicted"/>
<comment type="caution">
    <text evidence="3">The sequence shown here is derived from an EMBL/GenBank/DDBJ whole genome shotgun (WGS) entry which is preliminary data.</text>
</comment>
<keyword evidence="3" id="KW-0449">Lipoprotein</keyword>